<protein>
    <submittedName>
        <fullName evidence="1">Conserved protein</fullName>
    </submittedName>
</protein>
<dbReference type="EMBL" id="AE008384">
    <property type="protein sequence ID" value="AAM31123.1"/>
    <property type="molecule type" value="Genomic_DNA"/>
</dbReference>
<reference evidence="1 2" key="1">
    <citation type="journal article" date="2002" name="J. Mol. Microbiol. Biotechnol.">
        <title>The genome of Methanosarcina mazei: evidence for lateral gene transfer between Bacteria and Archaea.</title>
        <authorList>
            <person name="Deppenmeier U."/>
            <person name="Johann A."/>
            <person name="Hartsch T."/>
            <person name="Merkl R."/>
            <person name="Schmitz R.A."/>
            <person name="Martinez-Arias R."/>
            <person name="Henne A."/>
            <person name="Wiezer A."/>
            <person name="Baumer S."/>
            <person name="Jacobi C."/>
            <person name="Bruggemann H."/>
            <person name="Lienard T."/>
            <person name="Christmann A."/>
            <person name="Bomeke M."/>
            <person name="Steckel S."/>
            <person name="Bhattacharyya A."/>
            <person name="Lykidis A."/>
            <person name="Overbeek R."/>
            <person name="Klenk H.P."/>
            <person name="Gunsalus R.P."/>
            <person name="Fritz H.J."/>
            <person name="Gottschalk G."/>
        </authorList>
    </citation>
    <scope>NUCLEOTIDE SEQUENCE [LARGE SCALE GENOMIC DNA]</scope>
    <source>
        <strain evidence="2">ATCC BAA-159 / DSM 3647 / Goe1 / Go1 / JCM 11833 / OCM 88</strain>
    </source>
</reference>
<dbReference type="eggNOG" id="arCOG03312">
    <property type="taxonomic scope" value="Archaea"/>
</dbReference>
<name>Q8PWZ5_METMA</name>
<gene>
    <name evidence="1" type="ordered locus">MM_1427</name>
</gene>
<dbReference type="AlphaFoldDB" id="Q8PWZ5"/>
<dbReference type="HOGENOM" id="CLU_2032893_0_0_2"/>
<dbReference type="RefSeq" id="WP_011033373.1">
    <property type="nucleotide sequence ID" value="NC_003901.1"/>
</dbReference>
<evidence type="ECO:0000313" key="2">
    <source>
        <dbReference type="Proteomes" id="UP000000595"/>
    </source>
</evidence>
<proteinExistence type="predicted"/>
<organism evidence="1 2">
    <name type="scientific">Methanosarcina mazei (strain ATCC BAA-159 / DSM 3647 / Goe1 / Go1 / JCM 11833 / OCM 88)</name>
    <name type="common">Methanosarcina frisia</name>
    <dbReference type="NCBI Taxonomy" id="192952"/>
    <lineage>
        <taxon>Archaea</taxon>
        <taxon>Methanobacteriati</taxon>
        <taxon>Methanobacteriota</taxon>
        <taxon>Stenosarchaea group</taxon>
        <taxon>Methanomicrobia</taxon>
        <taxon>Methanosarcinales</taxon>
        <taxon>Methanosarcinaceae</taxon>
        <taxon>Methanosarcina</taxon>
    </lineage>
</organism>
<accession>Q8PWZ5</accession>
<sequence>MLTKYYNDVRPTQNVIYAMMNGVAPNGVTDTNALLYYKSSSGMNKPNSVKTTTVIYWDTVVNEIEDHGPFMSGTPTHARVCCGYQDNGFLTSYLRINDPWPVGHAYWEAFGEDTHRIYVRS</sequence>
<dbReference type="Proteomes" id="UP000000595">
    <property type="component" value="Chromosome"/>
</dbReference>
<dbReference type="GeneID" id="68904100"/>
<dbReference type="KEGG" id="mma:MM_1427"/>
<evidence type="ECO:0000313" key="1">
    <source>
        <dbReference type="EMBL" id="AAM31123.1"/>
    </source>
</evidence>